<feature type="transmembrane region" description="Helical" evidence="7">
    <location>
        <begin position="60"/>
        <end position="77"/>
    </location>
</feature>
<name>A0A1T4Z3Y4_9ACTN</name>
<dbReference type="GO" id="GO:0016413">
    <property type="term" value="F:O-acetyltransferase activity"/>
    <property type="evidence" value="ECO:0007669"/>
    <property type="project" value="TreeGrafter"/>
</dbReference>
<organism evidence="9 10">
    <name type="scientific">Aeromicrobium choanae</name>
    <dbReference type="NCBI Taxonomy" id="1736691"/>
    <lineage>
        <taxon>Bacteria</taxon>
        <taxon>Bacillati</taxon>
        <taxon>Actinomycetota</taxon>
        <taxon>Actinomycetes</taxon>
        <taxon>Propionibacteriales</taxon>
        <taxon>Nocardioidaceae</taxon>
        <taxon>Aeromicrobium</taxon>
    </lineage>
</organism>
<dbReference type="Pfam" id="PF01757">
    <property type="entry name" value="Acyl_transf_3"/>
    <property type="match status" value="1"/>
</dbReference>
<evidence type="ECO:0000313" key="9">
    <source>
        <dbReference type="EMBL" id="SKB08578.1"/>
    </source>
</evidence>
<feature type="transmembrane region" description="Helical" evidence="7">
    <location>
        <begin position="89"/>
        <end position="110"/>
    </location>
</feature>
<evidence type="ECO:0000259" key="8">
    <source>
        <dbReference type="Pfam" id="PF01757"/>
    </source>
</evidence>
<feature type="transmembrane region" description="Helical" evidence="7">
    <location>
        <begin position="206"/>
        <end position="227"/>
    </location>
</feature>
<dbReference type="PANTHER" id="PTHR40074:SF2">
    <property type="entry name" value="O-ACETYLTRANSFERASE WECH"/>
    <property type="match status" value="1"/>
</dbReference>
<keyword evidence="6 7" id="KW-0472">Membrane</keyword>
<accession>A0A1T4Z3Y4</accession>
<feature type="transmembrane region" description="Helical" evidence="7">
    <location>
        <begin position="339"/>
        <end position="360"/>
    </location>
</feature>
<feature type="transmembrane region" description="Helical" evidence="7">
    <location>
        <begin position="174"/>
        <end position="194"/>
    </location>
</feature>
<dbReference type="GO" id="GO:0009246">
    <property type="term" value="P:enterobacterial common antigen biosynthetic process"/>
    <property type="evidence" value="ECO:0007669"/>
    <property type="project" value="TreeGrafter"/>
</dbReference>
<keyword evidence="3" id="KW-1003">Cell membrane</keyword>
<dbReference type="OrthoDB" id="1072135at2"/>
<dbReference type="Proteomes" id="UP000191040">
    <property type="component" value="Chromosome I"/>
</dbReference>
<feature type="transmembrane region" description="Helical" evidence="7">
    <location>
        <begin position="309"/>
        <end position="327"/>
    </location>
</feature>
<evidence type="ECO:0000313" key="10">
    <source>
        <dbReference type="Proteomes" id="UP000191040"/>
    </source>
</evidence>
<feature type="domain" description="Acyltransferase 3" evidence="8">
    <location>
        <begin position="14"/>
        <end position="360"/>
    </location>
</feature>
<dbReference type="EMBL" id="LT796768">
    <property type="protein sequence ID" value="SKB08578.1"/>
    <property type="molecule type" value="Genomic_DNA"/>
</dbReference>
<evidence type="ECO:0000256" key="7">
    <source>
        <dbReference type="SAM" id="Phobius"/>
    </source>
</evidence>
<dbReference type="RefSeq" id="WP_078700227.1">
    <property type="nucleotide sequence ID" value="NZ_LT796768.1"/>
</dbReference>
<proteinExistence type="inferred from homology"/>
<dbReference type="PANTHER" id="PTHR40074">
    <property type="entry name" value="O-ACETYLTRANSFERASE WECH"/>
    <property type="match status" value="1"/>
</dbReference>
<evidence type="ECO:0000256" key="1">
    <source>
        <dbReference type="ARBA" id="ARBA00004651"/>
    </source>
</evidence>
<keyword evidence="5 7" id="KW-1133">Transmembrane helix</keyword>
<evidence type="ECO:0000256" key="3">
    <source>
        <dbReference type="ARBA" id="ARBA00022475"/>
    </source>
</evidence>
<keyword evidence="4 7" id="KW-0812">Transmembrane</keyword>
<dbReference type="AlphaFoldDB" id="A0A1T4Z3Y4"/>
<sequence>MSTTASTTTTARRYELDHLRVIATLGVILLHTGVIPVVLWRDSLPELVSAFNVGNAANSLGRFAVNCFFMTSGALLLDPVRRFVLRSQFLRVALPTLTWIVIYAVANAMLRQQELRGVKGGLSDPAELGLGDLVRALVSGPAVYHLWFVYVLLGIYLTVPLLRALTDRAEPQRLRLLTWFLVLWFLADLLPRWGTWLLEERFPPAYPAPLAALPTGYIGLFVLGFVLSHYRDRLRVPSLAWLGLAAVGLVWTFVGVWQAASHGDPDVYAAYDNLKPPVLMYSVGVFAFFATRSWGPGPAWPLVKRLSELSFRIYLVHVLVLHTLRYTTELGPLVEERPVVGLPLIYVATVVLSVLVAWALDFVKPLRRWI</sequence>
<dbReference type="GO" id="GO:0005886">
    <property type="term" value="C:plasma membrane"/>
    <property type="evidence" value="ECO:0007669"/>
    <property type="project" value="UniProtKB-SubCell"/>
</dbReference>
<evidence type="ECO:0000256" key="4">
    <source>
        <dbReference type="ARBA" id="ARBA00022692"/>
    </source>
</evidence>
<keyword evidence="10" id="KW-1185">Reference proteome</keyword>
<feature type="transmembrane region" description="Helical" evidence="7">
    <location>
        <begin position="142"/>
        <end position="162"/>
    </location>
</feature>
<evidence type="ECO:0000256" key="2">
    <source>
        <dbReference type="ARBA" id="ARBA00007400"/>
    </source>
</evidence>
<evidence type="ECO:0000256" key="5">
    <source>
        <dbReference type="ARBA" id="ARBA00022989"/>
    </source>
</evidence>
<reference evidence="10" key="1">
    <citation type="submission" date="2017-02" db="EMBL/GenBank/DDBJ databases">
        <authorList>
            <person name="Varghese N."/>
            <person name="Submissions S."/>
        </authorList>
    </citation>
    <scope>NUCLEOTIDE SEQUENCE [LARGE SCALE GENOMIC DNA]</scope>
    <source>
        <strain evidence="10">9H-4</strain>
    </source>
</reference>
<feature type="transmembrane region" description="Helical" evidence="7">
    <location>
        <begin position="21"/>
        <end position="40"/>
    </location>
</feature>
<protein>
    <submittedName>
        <fullName evidence="9">Surface polysaccharide O-acyltransferase, integral membrane enzyme</fullName>
    </submittedName>
</protein>
<comment type="subcellular location">
    <subcellularLocation>
        <location evidence="1">Cell membrane</location>
        <topology evidence="1">Multi-pass membrane protein</topology>
    </subcellularLocation>
</comment>
<feature type="transmembrane region" description="Helical" evidence="7">
    <location>
        <begin position="278"/>
        <end position="297"/>
    </location>
</feature>
<keyword evidence="9" id="KW-0808">Transferase</keyword>
<evidence type="ECO:0000256" key="6">
    <source>
        <dbReference type="ARBA" id="ARBA00023136"/>
    </source>
</evidence>
<keyword evidence="9" id="KW-0012">Acyltransferase</keyword>
<comment type="similarity">
    <text evidence="2">Belongs to the acyltransferase 3 family.</text>
</comment>
<feature type="transmembrane region" description="Helical" evidence="7">
    <location>
        <begin position="239"/>
        <end position="258"/>
    </location>
</feature>
<gene>
    <name evidence="9" type="ORF">SAMN06295964_2232</name>
</gene>
<dbReference type="InterPro" id="IPR002656">
    <property type="entry name" value="Acyl_transf_3_dom"/>
</dbReference>